<dbReference type="Pfam" id="PF13561">
    <property type="entry name" value="adh_short_C2"/>
    <property type="match status" value="1"/>
</dbReference>
<reference evidence="5 6" key="1">
    <citation type="submission" date="2019-06" db="EMBL/GenBank/DDBJ databases">
        <title>Amycolatopsis alkalitolerans sp. nov., isolated from Gastrodia elata Blume.</title>
        <authorList>
            <person name="Narsing Rao M.P."/>
            <person name="Li W.J."/>
        </authorList>
    </citation>
    <scope>NUCLEOTIDE SEQUENCE [LARGE SCALE GENOMIC DNA]</scope>
    <source>
        <strain evidence="5 6">SYSUP0005</strain>
    </source>
</reference>
<gene>
    <name evidence="5" type="ORF">FG385_10565</name>
</gene>
<dbReference type="GO" id="GO:0047936">
    <property type="term" value="F:glucose 1-dehydrogenase [NAD(P)+] activity"/>
    <property type="evidence" value="ECO:0007669"/>
    <property type="project" value="UniProtKB-EC"/>
</dbReference>
<dbReference type="SUPFAM" id="SSF51735">
    <property type="entry name" value="NAD(P)-binding Rossmann-fold domains"/>
    <property type="match status" value="1"/>
</dbReference>
<keyword evidence="2 5" id="KW-0560">Oxidoreductase</keyword>
<dbReference type="FunFam" id="3.40.50.720:FF:000084">
    <property type="entry name" value="Short-chain dehydrogenase reductase"/>
    <property type="match status" value="1"/>
</dbReference>
<dbReference type="InterPro" id="IPR036291">
    <property type="entry name" value="NAD(P)-bd_dom_sf"/>
</dbReference>
<evidence type="ECO:0000256" key="3">
    <source>
        <dbReference type="SAM" id="MobiDB-lite"/>
    </source>
</evidence>
<evidence type="ECO:0000313" key="5">
    <source>
        <dbReference type="EMBL" id="TNC26879.1"/>
    </source>
</evidence>
<dbReference type="NCBIfam" id="NF005559">
    <property type="entry name" value="PRK07231.1"/>
    <property type="match status" value="1"/>
</dbReference>
<proteinExistence type="inferred from homology"/>
<dbReference type="Gene3D" id="3.40.50.720">
    <property type="entry name" value="NAD(P)-binding Rossmann-like Domain"/>
    <property type="match status" value="1"/>
</dbReference>
<comment type="caution">
    <text evidence="5">The sequence shown here is derived from an EMBL/GenBank/DDBJ whole genome shotgun (WGS) entry which is preliminary data.</text>
</comment>
<dbReference type="PANTHER" id="PTHR24321">
    <property type="entry name" value="DEHYDROGENASES, SHORT CHAIN"/>
    <property type="match status" value="1"/>
</dbReference>
<dbReference type="PRINTS" id="PR00081">
    <property type="entry name" value="GDHRDH"/>
</dbReference>
<feature type="compositionally biased region" description="Basic and acidic residues" evidence="3">
    <location>
        <begin position="1"/>
        <end position="10"/>
    </location>
</feature>
<dbReference type="InterPro" id="IPR057326">
    <property type="entry name" value="KR_dom"/>
</dbReference>
<dbReference type="PROSITE" id="PS00061">
    <property type="entry name" value="ADH_SHORT"/>
    <property type="match status" value="1"/>
</dbReference>
<dbReference type="EMBL" id="VDFW01000007">
    <property type="protein sequence ID" value="TNC26879.1"/>
    <property type="molecule type" value="Genomic_DNA"/>
</dbReference>
<name>A0A5C4M448_9PSEU</name>
<dbReference type="PANTHER" id="PTHR24321:SF15">
    <property type="entry name" value="OXIDOREDUCTASE UCPA"/>
    <property type="match status" value="1"/>
</dbReference>
<feature type="domain" description="Ketoreductase" evidence="4">
    <location>
        <begin position="100"/>
        <end position="276"/>
    </location>
</feature>
<dbReference type="InterPro" id="IPR002347">
    <property type="entry name" value="SDR_fam"/>
</dbReference>
<evidence type="ECO:0000256" key="1">
    <source>
        <dbReference type="ARBA" id="ARBA00006484"/>
    </source>
</evidence>
<dbReference type="AlphaFoldDB" id="A0A5C4M448"/>
<feature type="compositionally biased region" description="Basic and acidic residues" evidence="3">
    <location>
        <begin position="41"/>
        <end position="56"/>
    </location>
</feature>
<dbReference type="Proteomes" id="UP000305546">
    <property type="component" value="Unassembled WGS sequence"/>
</dbReference>
<feature type="compositionally biased region" description="Basic residues" evidence="3">
    <location>
        <begin position="79"/>
        <end position="89"/>
    </location>
</feature>
<comment type="similarity">
    <text evidence="1">Belongs to the short-chain dehydrogenases/reductases (SDR) family.</text>
</comment>
<feature type="region of interest" description="Disordered" evidence="3">
    <location>
        <begin position="1"/>
        <end position="94"/>
    </location>
</feature>
<feature type="compositionally biased region" description="Basic and acidic residues" evidence="3">
    <location>
        <begin position="21"/>
        <end position="32"/>
    </location>
</feature>
<dbReference type="InterPro" id="IPR020904">
    <property type="entry name" value="Sc_DH/Rdtase_CS"/>
</dbReference>
<dbReference type="PRINTS" id="PR00080">
    <property type="entry name" value="SDRFAMILY"/>
</dbReference>
<dbReference type="EC" id="1.1.1.47" evidence="5"/>
<protein>
    <submittedName>
        <fullName evidence="5">Glucose 1-dehydrogenase</fullName>
        <ecNumber evidence="5">1.1.1.47</ecNumber>
    </submittedName>
</protein>
<sequence length="345" mass="36016">MPRHDRDEPVPRQPQPPRAAAHRDRAVGHREGAAGAYARDAGGRDVAGRGRGEARGRGAIRRTVPADGSRLGRADHRAPRGHPRRRGRRGGGGAVRFDGRVAVVTGAAAGFGLAVSTRLTAEGAKVVMVDRAAEQLEKAAAGLAGALPVVADVSVESEVDGYVAKAVEAHGKIDLFFNNAGIEGRMAPMTELAVEDFDRVWAVNARGVFMGLRAVLKVMKQHKSGAIVNTASMAAIRGAATFSPYVAAKHAVAGLTRCAALEGAPFGIRVNAVAPGHIDTRMARDLTAQINPDDPDGVFERTSASVPLGRYGTAEEVANLAVWLLSEEASYVSGATHLIDGALNA</sequence>
<evidence type="ECO:0000256" key="2">
    <source>
        <dbReference type="ARBA" id="ARBA00023002"/>
    </source>
</evidence>
<keyword evidence="6" id="KW-1185">Reference proteome</keyword>
<evidence type="ECO:0000259" key="4">
    <source>
        <dbReference type="SMART" id="SM00822"/>
    </source>
</evidence>
<accession>A0A5C4M448</accession>
<dbReference type="SMART" id="SM00822">
    <property type="entry name" value="PKS_KR"/>
    <property type="match status" value="1"/>
</dbReference>
<organism evidence="5 6">
    <name type="scientific">Amycolatopsis alkalitolerans</name>
    <dbReference type="NCBI Taxonomy" id="2547244"/>
    <lineage>
        <taxon>Bacteria</taxon>
        <taxon>Bacillati</taxon>
        <taxon>Actinomycetota</taxon>
        <taxon>Actinomycetes</taxon>
        <taxon>Pseudonocardiales</taxon>
        <taxon>Pseudonocardiaceae</taxon>
        <taxon>Amycolatopsis</taxon>
    </lineage>
</organism>
<evidence type="ECO:0000313" key="6">
    <source>
        <dbReference type="Proteomes" id="UP000305546"/>
    </source>
</evidence>